<dbReference type="EC" id="2.3.1.225" evidence="7"/>
<organism evidence="9 10">
    <name type="scientific">Tetraparma gracilis</name>
    <dbReference type="NCBI Taxonomy" id="2962635"/>
    <lineage>
        <taxon>Eukaryota</taxon>
        <taxon>Sar</taxon>
        <taxon>Stramenopiles</taxon>
        <taxon>Ochrophyta</taxon>
        <taxon>Bolidophyceae</taxon>
        <taxon>Parmales</taxon>
        <taxon>Triparmaceae</taxon>
        <taxon>Tetraparma</taxon>
    </lineage>
</organism>
<evidence type="ECO:0000256" key="2">
    <source>
        <dbReference type="ARBA" id="ARBA00022679"/>
    </source>
</evidence>
<dbReference type="Pfam" id="PF01529">
    <property type="entry name" value="DHHC"/>
    <property type="match status" value="1"/>
</dbReference>
<evidence type="ECO:0000259" key="8">
    <source>
        <dbReference type="Pfam" id="PF01529"/>
    </source>
</evidence>
<evidence type="ECO:0000313" key="9">
    <source>
        <dbReference type="EMBL" id="GMI43348.1"/>
    </source>
</evidence>
<feature type="domain" description="Palmitoyltransferase DHHC" evidence="8">
    <location>
        <begin position="143"/>
        <end position="204"/>
    </location>
</feature>
<keyword evidence="6 7" id="KW-0012">Acyltransferase</keyword>
<evidence type="ECO:0000256" key="3">
    <source>
        <dbReference type="ARBA" id="ARBA00022692"/>
    </source>
</evidence>
<protein>
    <recommendedName>
        <fullName evidence="7">Palmitoyltransferase</fullName>
        <ecNumber evidence="7">2.3.1.225</ecNumber>
    </recommendedName>
</protein>
<name>A0ABQ6N813_9STRA</name>
<proteinExistence type="inferred from homology"/>
<comment type="subcellular location">
    <subcellularLocation>
        <location evidence="1">Membrane</location>
        <topology evidence="1">Multi-pass membrane protein</topology>
    </subcellularLocation>
</comment>
<comment type="domain">
    <text evidence="7">The DHHC domain is required for palmitoyltransferase activity.</text>
</comment>
<dbReference type="PROSITE" id="PS50216">
    <property type="entry name" value="DHHC"/>
    <property type="match status" value="1"/>
</dbReference>
<dbReference type="InterPro" id="IPR001594">
    <property type="entry name" value="Palmitoyltrfase_DHHC"/>
</dbReference>
<evidence type="ECO:0000256" key="7">
    <source>
        <dbReference type="RuleBase" id="RU079119"/>
    </source>
</evidence>
<keyword evidence="3 7" id="KW-0812">Transmembrane</keyword>
<keyword evidence="10" id="KW-1185">Reference proteome</keyword>
<dbReference type="EMBL" id="BRYB01001121">
    <property type="protein sequence ID" value="GMI43348.1"/>
    <property type="molecule type" value="Genomic_DNA"/>
</dbReference>
<evidence type="ECO:0000313" key="10">
    <source>
        <dbReference type="Proteomes" id="UP001165060"/>
    </source>
</evidence>
<accession>A0ABQ6N813</accession>
<comment type="caution">
    <text evidence="9">The sequence shown here is derived from an EMBL/GenBank/DDBJ whole genome shotgun (WGS) entry which is preliminary data.</text>
</comment>
<evidence type="ECO:0000256" key="5">
    <source>
        <dbReference type="ARBA" id="ARBA00023136"/>
    </source>
</evidence>
<keyword evidence="4 7" id="KW-1133">Transmembrane helix</keyword>
<gene>
    <name evidence="9" type="ORF">TeGR_g4738</name>
</gene>
<comment type="catalytic activity">
    <reaction evidence="7">
        <text>L-cysteinyl-[protein] + hexadecanoyl-CoA = S-hexadecanoyl-L-cysteinyl-[protein] + CoA</text>
        <dbReference type="Rhea" id="RHEA:36683"/>
        <dbReference type="Rhea" id="RHEA-COMP:10131"/>
        <dbReference type="Rhea" id="RHEA-COMP:11032"/>
        <dbReference type="ChEBI" id="CHEBI:29950"/>
        <dbReference type="ChEBI" id="CHEBI:57287"/>
        <dbReference type="ChEBI" id="CHEBI:57379"/>
        <dbReference type="ChEBI" id="CHEBI:74151"/>
        <dbReference type="EC" id="2.3.1.225"/>
    </reaction>
</comment>
<feature type="transmembrane region" description="Helical" evidence="7">
    <location>
        <begin position="56"/>
        <end position="86"/>
    </location>
</feature>
<dbReference type="InterPro" id="IPR039859">
    <property type="entry name" value="PFA4/ZDH16/20/ERF2-like"/>
</dbReference>
<reference evidence="9 10" key="1">
    <citation type="journal article" date="2023" name="Commun. Biol.">
        <title>Genome analysis of Parmales, the sister group of diatoms, reveals the evolutionary specialization of diatoms from phago-mixotrophs to photoautotrophs.</title>
        <authorList>
            <person name="Ban H."/>
            <person name="Sato S."/>
            <person name="Yoshikawa S."/>
            <person name="Yamada K."/>
            <person name="Nakamura Y."/>
            <person name="Ichinomiya M."/>
            <person name="Sato N."/>
            <person name="Blanc-Mathieu R."/>
            <person name="Endo H."/>
            <person name="Kuwata A."/>
            <person name="Ogata H."/>
        </authorList>
    </citation>
    <scope>NUCLEOTIDE SEQUENCE [LARGE SCALE GENOMIC DNA]</scope>
</reference>
<feature type="transmembrane region" description="Helical" evidence="7">
    <location>
        <begin position="184"/>
        <end position="205"/>
    </location>
</feature>
<dbReference type="Proteomes" id="UP001165060">
    <property type="component" value="Unassembled WGS sequence"/>
</dbReference>
<dbReference type="PANTHER" id="PTHR22883">
    <property type="entry name" value="ZINC FINGER DHHC DOMAIN CONTAINING PROTEIN"/>
    <property type="match status" value="1"/>
</dbReference>
<feature type="transmembrane region" description="Helical" evidence="7">
    <location>
        <begin position="92"/>
        <end position="114"/>
    </location>
</feature>
<comment type="similarity">
    <text evidence="7">Belongs to the DHHC palmitoyltransferase family.</text>
</comment>
<evidence type="ECO:0000256" key="6">
    <source>
        <dbReference type="ARBA" id="ARBA00023315"/>
    </source>
</evidence>
<evidence type="ECO:0000256" key="1">
    <source>
        <dbReference type="ARBA" id="ARBA00004141"/>
    </source>
</evidence>
<keyword evidence="2 7" id="KW-0808">Transferase</keyword>
<sequence>MRDASGNIIYCTSASSSRSPPRRACPLLHSLLCTLLLRRRHVGNMPVLLSRGGAPVVVVGSWFPFCALVTFPLVAGSVALVTAFLVVPYAPVWVYCLYLPLAAGVLLALCGVACSNPGLVPHTPDISDEAKRAGTHVWNDRVGSWRPKGSLYCGTNDVVVEKYDHFCPWTGTAIGRGNMFFFKAFVIGVNALCYVTVFVVVYLAVFERGKS</sequence>
<dbReference type="PANTHER" id="PTHR22883:SF203">
    <property type="entry name" value="PALMITOYLTRANSFERASE"/>
    <property type="match status" value="1"/>
</dbReference>
<evidence type="ECO:0000256" key="4">
    <source>
        <dbReference type="ARBA" id="ARBA00022989"/>
    </source>
</evidence>
<keyword evidence="5 7" id="KW-0472">Membrane</keyword>